<dbReference type="AlphaFoldDB" id="A0A223KKY2"/>
<organism evidence="3 4">
    <name type="scientific">Sutcliffiella cohnii</name>
    <dbReference type="NCBI Taxonomy" id="33932"/>
    <lineage>
        <taxon>Bacteria</taxon>
        <taxon>Bacillati</taxon>
        <taxon>Bacillota</taxon>
        <taxon>Bacilli</taxon>
        <taxon>Bacillales</taxon>
        <taxon>Bacillaceae</taxon>
        <taxon>Sutcliffiella</taxon>
    </lineage>
</organism>
<keyword evidence="4" id="KW-1185">Reference proteome</keyword>
<evidence type="ECO:0008006" key="5">
    <source>
        <dbReference type="Google" id="ProtNLM"/>
    </source>
</evidence>
<evidence type="ECO:0000256" key="1">
    <source>
        <dbReference type="SAM" id="Phobius"/>
    </source>
</evidence>
<evidence type="ECO:0000256" key="2">
    <source>
        <dbReference type="SAM" id="SignalP"/>
    </source>
</evidence>
<dbReference type="EMBL" id="CP018866">
    <property type="protein sequence ID" value="AST90013.1"/>
    <property type="molecule type" value="Genomic_DNA"/>
</dbReference>
<dbReference type="Proteomes" id="UP000215224">
    <property type="component" value="Chromosome"/>
</dbReference>
<accession>A0A223KKY2</accession>
<evidence type="ECO:0000313" key="4">
    <source>
        <dbReference type="Proteomes" id="UP000215224"/>
    </source>
</evidence>
<proteinExistence type="predicted"/>
<name>A0A223KKY2_9BACI</name>
<gene>
    <name evidence="3" type="ORF">BC6307_01295</name>
</gene>
<keyword evidence="1" id="KW-0472">Membrane</keyword>
<keyword evidence="2" id="KW-0732">Signal</keyword>
<dbReference type="KEGG" id="bcoh:BC6307_01295"/>
<sequence length="258" mass="28856">MKWIGSMLVILMSLSLHVAKASDQSEELLEAANEGLETFKRVVAHEYAGYGYESVQQLNEAKIAFGVEIFQLDFDVLESKKYKKIREATIATDEWEFFVTSSNDVSSILRVAKDANGDYSAVSFGGDAKNLISMIHSVEKLTSIIDPLLIVIGNKYYILYETVNGKEYMMKVPEPSEFTTYSDVDAKDFGEKLLENVKKLKPGERGGIDGGIFPIETAQSKEASPIISAEKGLVSITLIAIVMTLFFFVRERYRKKES</sequence>
<feature type="chain" id="PRO_5011312310" description="Gram-positive cocci surface proteins LPxTG domain-containing protein" evidence="2">
    <location>
        <begin position="22"/>
        <end position="258"/>
    </location>
</feature>
<keyword evidence="1" id="KW-1133">Transmembrane helix</keyword>
<protein>
    <recommendedName>
        <fullName evidence="5">Gram-positive cocci surface proteins LPxTG domain-containing protein</fullName>
    </recommendedName>
</protein>
<evidence type="ECO:0000313" key="3">
    <source>
        <dbReference type="EMBL" id="AST90013.1"/>
    </source>
</evidence>
<dbReference type="RefSeq" id="WP_066421278.1">
    <property type="nucleotide sequence ID" value="NZ_CP018866.1"/>
</dbReference>
<feature type="signal peptide" evidence="2">
    <location>
        <begin position="1"/>
        <end position="21"/>
    </location>
</feature>
<reference evidence="3 4" key="1">
    <citation type="submission" date="2016-12" db="EMBL/GenBank/DDBJ databases">
        <title>The whole genome sequencing and assembly of Bacillus cohnii DSM 6307T strain.</title>
        <authorList>
            <person name="Lee Y.-J."/>
            <person name="Yi H."/>
            <person name="Bahn Y.-S."/>
            <person name="Kim J.F."/>
            <person name="Lee D.-W."/>
        </authorList>
    </citation>
    <scope>NUCLEOTIDE SEQUENCE [LARGE SCALE GENOMIC DNA]</scope>
    <source>
        <strain evidence="3 4">DSM 6307</strain>
    </source>
</reference>
<keyword evidence="1" id="KW-0812">Transmembrane</keyword>
<dbReference type="STRING" id="1314751.GCA_001591425_04723"/>
<feature type="transmembrane region" description="Helical" evidence="1">
    <location>
        <begin position="232"/>
        <end position="249"/>
    </location>
</feature>